<dbReference type="CDD" id="cd23507">
    <property type="entry name" value="hydrophobin_I"/>
    <property type="match status" value="1"/>
</dbReference>
<evidence type="ECO:0000313" key="7">
    <source>
        <dbReference type="EMBL" id="EIW83604.1"/>
    </source>
</evidence>
<evidence type="ECO:0000256" key="4">
    <source>
        <dbReference type="ARBA" id="ARBA00022525"/>
    </source>
</evidence>
<dbReference type="KEGG" id="cput:CONPUDRAFT_43646"/>
<reference evidence="8" key="1">
    <citation type="journal article" date="2012" name="Science">
        <title>The Paleozoic origin of enzymatic lignin decomposition reconstructed from 31 fungal genomes.</title>
        <authorList>
            <person name="Floudas D."/>
            <person name="Binder M."/>
            <person name="Riley R."/>
            <person name="Barry K."/>
            <person name="Blanchette R.A."/>
            <person name="Henrissat B."/>
            <person name="Martinez A.T."/>
            <person name="Otillar R."/>
            <person name="Spatafora J.W."/>
            <person name="Yadav J.S."/>
            <person name="Aerts A."/>
            <person name="Benoit I."/>
            <person name="Boyd A."/>
            <person name="Carlson A."/>
            <person name="Copeland A."/>
            <person name="Coutinho P.M."/>
            <person name="de Vries R.P."/>
            <person name="Ferreira P."/>
            <person name="Findley K."/>
            <person name="Foster B."/>
            <person name="Gaskell J."/>
            <person name="Glotzer D."/>
            <person name="Gorecki P."/>
            <person name="Heitman J."/>
            <person name="Hesse C."/>
            <person name="Hori C."/>
            <person name="Igarashi K."/>
            <person name="Jurgens J.A."/>
            <person name="Kallen N."/>
            <person name="Kersten P."/>
            <person name="Kohler A."/>
            <person name="Kuees U."/>
            <person name="Kumar T.K.A."/>
            <person name="Kuo A."/>
            <person name="LaButti K."/>
            <person name="Larrondo L.F."/>
            <person name="Lindquist E."/>
            <person name="Ling A."/>
            <person name="Lombard V."/>
            <person name="Lucas S."/>
            <person name="Lundell T."/>
            <person name="Martin R."/>
            <person name="McLaughlin D.J."/>
            <person name="Morgenstern I."/>
            <person name="Morin E."/>
            <person name="Murat C."/>
            <person name="Nagy L.G."/>
            <person name="Nolan M."/>
            <person name="Ohm R.A."/>
            <person name="Patyshakuliyeva A."/>
            <person name="Rokas A."/>
            <person name="Ruiz-Duenas F.J."/>
            <person name="Sabat G."/>
            <person name="Salamov A."/>
            <person name="Samejima M."/>
            <person name="Schmutz J."/>
            <person name="Slot J.C."/>
            <person name="St John F."/>
            <person name="Stenlid J."/>
            <person name="Sun H."/>
            <person name="Sun S."/>
            <person name="Syed K."/>
            <person name="Tsang A."/>
            <person name="Wiebenga A."/>
            <person name="Young D."/>
            <person name="Pisabarro A."/>
            <person name="Eastwood D.C."/>
            <person name="Martin F."/>
            <person name="Cullen D."/>
            <person name="Grigoriev I.V."/>
            <person name="Hibbett D.S."/>
        </authorList>
    </citation>
    <scope>NUCLEOTIDE SEQUENCE [LARGE SCALE GENOMIC DNA]</scope>
    <source>
        <strain evidence="8">RWD-64-598 SS2</strain>
    </source>
</reference>
<dbReference type="OrthoDB" id="4225815at2759"/>
<dbReference type="GO" id="GO:0005199">
    <property type="term" value="F:structural constituent of cell wall"/>
    <property type="evidence" value="ECO:0007669"/>
    <property type="project" value="InterPro"/>
</dbReference>
<name>A0A5M3MXU8_CONPW</name>
<keyword evidence="8" id="KW-1185">Reference proteome</keyword>
<evidence type="ECO:0000313" key="8">
    <source>
        <dbReference type="Proteomes" id="UP000053558"/>
    </source>
</evidence>
<dbReference type="RefSeq" id="XP_007765244.1">
    <property type="nucleotide sequence ID" value="XM_007767054.1"/>
</dbReference>
<dbReference type="InterPro" id="IPR001338">
    <property type="entry name" value="Class_I_Hydrophobin"/>
</dbReference>
<gene>
    <name evidence="7" type="ORF">CONPUDRAFT_43646</name>
</gene>
<evidence type="ECO:0000256" key="6">
    <source>
        <dbReference type="RuleBase" id="RU365009"/>
    </source>
</evidence>
<proteinExistence type="inferred from homology"/>
<sequence>SATATCSSGAMQCCNTIQPASSQEASNVLGMVGVNLQGLDVPVGIDCTPMSMTGNNCQSQLSCCENS</sequence>
<comment type="similarity">
    <text evidence="2 6">Belongs to the fungal hydrophobin family.</text>
</comment>
<protein>
    <recommendedName>
        <fullName evidence="6">Hydrophobin</fullName>
    </recommendedName>
</protein>
<dbReference type="Pfam" id="PF01185">
    <property type="entry name" value="Hydrophobin"/>
    <property type="match status" value="1"/>
</dbReference>
<keyword evidence="5 6" id="KW-1015">Disulfide bond</keyword>
<dbReference type="GeneID" id="19206948"/>
<comment type="subcellular location">
    <subcellularLocation>
        <location evidence="1 6">Secreted</location>
        <location evidence="1 6">Cell wall</location>
    </subcellularLocation>
</comment>
<feature type="non-terminal residue" evidence="7">
    <location>
        <position position="67"/>
    </location>
</feature>
<dbReference type="GO" id="GO:0009277">
    <property type="term" value="C:fungal-type cell wall"/>
    <property type="evidence" value="ECO:0007669"/>
    <property type="project" value="InterPro"/>
</dbReference>
<evidence type="ECO:0000256" key="3">
    <source>
        <dbReference type="ARBA" id="ARBA00022512"/>
    </source>
</evidence>
<keyword evidence="6" id="KW-0732">Signal</keyword>
<dbReference type="SMART" id="SM00075">
    <property type="entry name" value="HYDRO"/>
    <property type="match status" value="1"/>
</dbReference>
<dbReference type="Proteomes" id="UP000053558">
    <property type="component" value="Unassembled WGS sequence"/>
</dbReference>
<dbReference type="AlphaFoldDB" id="A0A5M3MXU8"/>
<comment type="caution">
    <text evidence="7">The sequence shown here is derived from an EMBL/GenBank/DDBJ whole genome shotgun (WGS) entry which is preliminary data.</text>
</comment>
<evidence type="ECO:0000256" key="5">
    <source>
        <dbReference type="ARBA" id="ARBA00023157"/>
    </source>
</evidence>
<evidence type="ECO:0000256" key="1">
    <source>
        <dbReference type="ARBA" id="ARBA00004191"/>
    </source>
</evidence>
<evidence type="ECO:0000256" key="2">
    <source>
        <dbReference type="ARBA" id="ARBA00010446"/>
    </source>
</evidence>
<keyword evidence="3 6" id="KW-0134">Cell wall</keyword>
<keyword evidence="4 6" id="KW-0964">Secreted</keyword>
<dbReference type="EMBL" id="JH711575">
    <property type="protein sequence ID" value="EIW83604.1"/>
    <property type="molecule type" value="Genomic_DNA"/>
</dbReference>
<organism evidence="7 8">
    <name type="scientific">Coniophora puteana (strain RWD-64-598)</name>
    <name type="common">Brown rot fungus</name>
    <dbReference type="NCBI Taxonomy" id="741705"/>
    <lineage>
        <taxon>Eukaryota</taxon>
        <taxon>Fungi</taxon>
        <taxon>Dikarya</taxon>
        <taxon>Basidiomycota</taxon>
        <taxon>Agaricomycotina</taxon>
        <taxon>Agaricomycetes</taxon>
        <taxon>Agaricomycetidae</taxon>
        <taxon>Boletales</taxon>
        <taxon>Coniophorineae</taxon>
        <taxon>Coniophoraceae</taxon>
        <taxon>Coniophora</taxon>
    </lineage>
</organism>
<feature type="non-terminal residue" evidence="7">
    <location>
        <position position="1"/>
    </location>
</feature>
<accession>A0A5M3MXU8</accession>